<name>A0A8J3C5H9_9ACTN</name>
<dbReference type="EMBL" id="BMMX01000058">
    <property type="protein sequence ID" value="GGL17900.1"/>
    <property type="molecule type" value="Genomic_DNA"/>
</dbReference>
<evidence type="ECO:0000313" key="3">
    <source>
        <dbReference type="Proteomes" id="UP000656042"/>
    </source>
</evidence>
<accession>A0A8J3C5H9</accession>
<protein>
    <submittedName>
        <fullName evidence="2">Uncharacterized protein</fullName>
    </submittedName>
</protein>
<keyword evidence="3" id="KW-1185">Reference proteome</keyword>
<sequence>MTNPLPKPTIQTRIERSSLGTADARKMRARTSDATARAIVTRAAAYPARHTSTKSFSRKVGG</sequence>
<reference evidence="2" key="2">
    <citation type="submission" date="2020-09" db="EMBL/GenBank/DDBJ databases">
        <authorList>
            <person name="Sun Q."/>
            <person name="Zhou Y."/>
        </authorList>
    </citation>
    <scope>NUCLEOTIDE SEQUENCE</scope>
    <source>
        <strain evidence="2">CGMCC 4.7299</strain>
    </source>
</reference>
<evidence type="ECO:0000313" key="2">
    <source>
        <dbReference type="EMBL" id="GGL17900.1"/>
    </source>
</evidence>
<comment type="caution">
    <text evidence="2">The sequence shown here is derived from an EMBL/GenBank/DDBJ whole genome shotgun (WGS) entry which is preliminary data.</text>
</comment>
<evidence type="ECO:0000256" key="1">
    <source>
        <dbReference type="SAM" id="MobiDB-lite"/>
    </source>
</evidence>
<organism evidence="2 3">
    <name type="scientific">Mangrovihabitans endophyticus</name>
    <dbReference type="NCBI Taxonomy" id="1751298"/>
    <lineage>
        <taxon>Bacteria</taxon>
        <taxon>Bacillati</taxon>
        <taxon>Actinomycetota</taxon>
        <taxon>Actinomycetes</taxon>
        <taxon>Micromonosporales</taxon>
        <taxon>Micromonosporaceae</taxon>
        <taxon>Mangrovihabitans</taxon>
    </lineage>
</organism>
<gene>
    <name evidence="2" type="ORF">GCM10012284_60720</name>
</gene>
<dbReference type="RefSeq" id="WP_189082766.1">
    <property type="nucleotide sequence ID" value="NZ_BMMX01000058.1"/>
</dbReference>
<reference evidence="2" key="1">
    <citation type="journal article" date="2014" name="Int. J. Syst. Evol. Microbiol.">
        <title>Complete genome sequence of Corynebacterium casei LMG S-19264T (=DSM 44701T), isolated from a smear-ripened cheese.</title>
        <authorList>
            <consortium name="US DOE Joint Genome Institute (JGI-PGF)"/>
            <person name="Walter F."/>
            <person name="Albersmeier A."/>
            <person name="Kalinowski J."/>
            <person name="Ruckert C."/>
        </authorList>
    </citation>
    <scope>NUCLEOTIDE SEQUENCE</scope>
    <source>
        <strain evidence="2">CGMCC 4.7299</strain>
    </source>
</reference>
<proteinExistence type="predicted"/>
<dbReference type="Proteomes" id="UP000656042">
    <property type="component" value="Unassembled WGS sequence"/>
</dbReference>
<dbReference type="AlphaFoldDB" id="A0A8J3C5H9"/>
<feature type="region of interest" description="Disordered" evidence="1">
    <location>
        <begin position="1"/>
        <end position="30"/>
    </location>
</feature>